<proteinExistence type="predicted"/>
<dbReference type="Gene3D" id="3.30.70.2220">
    <property type="entry name" value="CRISPR-Cas system, Cmr2 subunit, D1 domain, cysteine cluster"/>
    <property type="match status" value="1"/>
</dbReference>
<dbReference type="Pfam" id="PF12469">
    <property type="entry name" value="Cmr2_N"/>
    <property type="match status" value="1"/>
</dbReference>
<dbReference type="InterPro" id="IPR038242">
    <property type="entry name" value="Cmr2_N"/>
</dbReference>
<feature type="domain" description="CRISPR-associated protein Cmr2 N-terminal" evidence="3">
    <location>
        <begin position="202"/>
        <end position="336"/>
    </location>
</feature>
<dbReference type="EMBL" id="DSEU01000017">
    <property type="protein sequence ID" value="HEM66491.1"/>
    <property type="molecule type" value="Genomic_DNA"/>
</dbReference>
<feature type="domain" description="Cas10/Cmr2 second palm" evidence="4">
    <location>
        <begin position="810"/>
        <end position="882"/>
    </location>
</feature>
<dbReference type="GO" id="GO:0051607">
    <property type="term" value="P:defense response to virus"/>
    <property type="evidence" value="ECO:0007669"/>
    <property type="project" value="UniProtKB-KW"/>
</dbReference>
<evidence type="ECO:0000313" key="5">
    <source>
        <dbReference type="EMBL" id="HEM66491.1"/>
    </source>
</evidence>
<dbReference type="InterPro" id="IPR013407">
    <property type="entry name" value="CRISPR-assoc_prot_Cmr2"/>
</dbReference>
<reference evidence="5" key="1">
    <citation type="journal article" date="2020" name="mSystems">
        <title>Genome- and Community-Level Interaction Insights into Carbon Utilization and Element Cycling Functions of Hydrothermarchaeota in Hydrothermal Sediment.</title>
        <authorList>
            <person name="Zhou Z."/>
            <person name="Liu Y."/>
            <person name="Xu W."/>
            <person name="Pan J."/>
            <person name="Luo Z.H."/>
            <person name="Li M."/>
        </authorList>
    </citation>
    <scope>NUCLEOTIDE SEQUENCE [LARGE SCALE GENOMIC DNA]</scope>
    <source>
        <strain evidence="5">SpSt-125</strain>
    </source>
</reference>
<evidence type="ECO:0000256" key="2">
    <source>
        <dbReference type="ARBA" id="ARBA00023118"/>
    </source>
</evidence>
<dbReference type="Pfam" id="PF22335">
    <property type="entry name" value="Cas10-Cmr2_palm2"/>
    <property type="match status" value="1"/>
</dbReference>
<evidence type="ECO:0000259" key="4">
    <source>
        <dbReference type="Pfam" id="PF22335"/>
    </source>
</evidence>
<evidence type="ECO:0000256" key="1">
    <source>
        <dbReference type="ARBA" id="ARBA00022741"/>
    </source>
</evidence>
<dbReference type="AlphaFoldDB" id="A0A7J2U145"/>
<dbReference type="InterPro" id="IPR054767">
    <property type="entry name" value="Cas10-Cmr2_palm2"/>
</dbReference>
<protein>
    <submittedName>
        <fullName evidence="5">Type III-B CRISPR-associated protein Cas10/Cmr2</fullName>
    </submittedName>
</protein>
<dbReference type="GO" id="GO:0000166">
    <property type="term" value="F:nucleotide binding"/>
    <property type="evidence" value="ECO:0007669"/>
    <property type="project" value="UniProtKB-KW"/>
</dbReference>
<dbReference type="NCBIfam" id="TIGR02577">
    <property type="entry name" value="cas_TM1794_Cmr2"/>
    <property type="match status" value="1"/>
</dbReference>
<accession>A0A7J2U145</accession>
<gene>
    <name evidence="5" type="primary">cas10</name>
    <name evidence="5" type="ORF">ENO26_02815</name>
</gene>
<dbReference type="Gene3D" id="3.30.70.270">
    <property type="match status" value="1"/>
</dbReference>
<keyword evidence="2" id="KW-0051">Antiviral defense</keyword>
<organism evidence="5">
    <name type="scientific">Ignisphaera aggregans</name>
    <dbReference type="NCBI Taxonomy" id="334771"/>
    <lineage>
        <taxon>Archaea</taxon>
        <taxon>Thermoproteota</taxon>
        <taxon>Thermoprotei</taxon>
        <taxon>Desulfurococcales</taxon>
        <taxon>Desulfurococcaceae</taxon>
        <taxon>Ignisphaera</taxon>
    </lineage>
</organism>
<name>A0A7J2U145_9CREN</name>
<dbReference type="InterPro" id="IPR043128">
    <property type="entry name" value="Rev_trsase/Diguanyl_cyclase"/>
</dbReference>
<sequence>MDISTLISLKLEALLHDPPHKSFLLTACNMDFKALHEKEAKQFRSIILNGTRFYGLPPQAERFVKIYDALASTVERKLVRYAGWPKGVYLPYDKLHNIFDPRQGIDLRSLLPQDTGNRIGRVAKELNNTLIAVDSLNDFILFYNTLYLLLEALWYVHDLPPALADTRVPTHTMFDHVYASAMMANIVGEVRGDYEPVLRGFYVLVDFPSVQKFVGVGRKAGDFWAASWLASNTMWGIADRFAFSYGFDVIVSPTPRLNPYAAKSLWSRVPKEIREKISRDSPQSSKFLEGLGRYALNPLVPATISMVLPQASTVQHAEVVLDMVKQAYVESWKSTVEDIISTTVSQKDEVSKLIYEKLHEVKDIIEAPPQGVRIYVVDVSSVYETVVACLSGDTAKCSALGLNVDAERFVEFEKRLGEIICGSAKCSEFDVAKHDLAFTLLWHLLYTRAIDLAKSFGVIAVPTQRPFWVYSGDSIQPITSSYISGWTPCILCGSEPAIIKFAKKPTERGEVTFDFQHSEGIPASADLKNLEREAHELESMFKPGEVLGPYCLLKRVLYFTKPKSLEARPRFASTDDIALEWKSRAVNVLIQVTGLRREFFNRVAEELVKKLRLDPGSPQVKARLHIISEALEGLLTPRVEMAEGAEKDIDIAARKISETLNTAVASDALVSRLSEALIEVCRQKADEVTPRLLSLVEELSAVGGGAASEVTKLMNLVKNWASKAESGARAYRASELCKAVEILTTFAILRSDADFIGDLHKGTKPLSLQEYISVLRNTISKELREKCHVAEGDVQRVAARLEDLMKTFNELSITEVLVSPARTSALSLSLMMQALEDAEIIERSGGILVFSGGDDVLALAPAQTALRVALELRKSFAKDLVSIRVGTSDMMLNVLRMHIPLGRSTSIRFANIGDLMNVEIAKAFELLEGVAKKAKWLSTGDADGKRKDSLIVSDSRISEVAVLPLNSEMIDLSEAGLGLALLMSVGALSSGLPEDFRGAVAESIGQLPSSALAKLFEYVLKRNVVQAEEGDKKFCEEVNNVLRSWLEKAKDCHVEINGKQSPLLSEVVSLMAILRRHI</sequence>
<dbReference type="InterPro" id="IPR024615">
    <property type="entry name" value="CRISPR-assoc_Cmr2_N"/>
</dbReference>
<comment type="caution">
    <text evidence="5">The sequence shown here is derived from an EMBL/GenBank/DDBJ whole genome shotgun (WGS) entry which is preliminary data.</text>
</comment>
<evidence type="ECO:0000259" key="3">
    <source>
        <dbReference type="Pfam" id="PF12469"/>
    </source>
</evidence>
<keyword evidence="1" id="KW-0547">Nucleotide-binding</keyword>